<evidence type="ECO:0000313" key="3">
    <source>
        <dbReference type="Proteomes" id="UP000253410"/>
    </source>
</evidence>
<keyword evidence="3" id="KW-1185">Reference proteome</keyword>
<dbReference type="Pfam" id="PF14343">
    <property type="entry name" value="PrcB_C"/>
    <property type="match status" value="1"/>
</dbReference>
<evidence type="ECO:0000259" key="1">
    <source>
        <dbReference type="Pfam" id="PF14343"/>
    </source>
</evidence>
<gene>
    <name evidence="2" type="ORF">DF182_25400</name>
</gene>
<protein>
    <submittedName>
        <fullName evidence="2">S-layer protein</fullName>
    </submittedName>
</protein>
<reference evidence="2 3" key="1">
    <citation type="submission" date="2018-05" db="EMBL/GenBank/DDBJ databases">
        <title>Chitinophaga sp. K3CV102501T nov., isolated from isolated from a monsoon evergreen broad-leaved forest soil.</title>
        <authorList>
            <person name="Lv Y."/>
        </authorList>
    </citation>
    <scope>NUCLEOTIDE SEQUENCE [LARGE SCALE GENOMIC DNA]</scope>
    <source>
        <strain evidence="2 3">GDMCC 1.1325</strain>
    </source>
</reference>
<dbReference type="AlphaFoldDB" id="A0A365XVT1"/>
<dbReference type="InterPro" id="IPR025748">
    <property type="entry name" value="PrcB_C_dom"/>
</dbReference>
<dbReference type="Proteomes" id="UP000253410">
    <property type="component" value="Unassembled WGS sequence"/>
</dbReference>
<organism evidence="2 3">
    <name type="scientific">Chitinophaga flava</name>
    <dbReference type="NCBI Taxonomy" id="2259036"/>
    <lineage>
        <taxon>Bacteria</taxon>
        <taxon>Pseudomonadati</taxon>
        <taxon>Bacteroidota</taxon>
        <taxon>Chitinophagia</taxon>
        <taxon>Chitinophagales</taxon>
        <taxon>Chitinophagaceae</taxon>
        <taxon>Chitinophaga</taxon>
    </lineage>
</organism>
<accession>A0A365XVT1</accession>
<comment type="caution">
    <text evidence="2">The sequence shown here is derived from an EMBL/GenBank/DDBJ whole genome shotgun (WGS) entry which is preliminary data.</text>
</comment>
<proteinExistence type="predicted"/>
<feature type="domain" description="PrcB C-terminal" evidence="1">
    <location>
        <begin position="230"/>
        <end position="279"/>
    </location>
</feature>
<name>A0A365XVT1_9BACT</name>
<sequence>MNRRTVIALPLVCLTLQSQPLFSREKNVFITPALAVSAVAADGIQQGKPAQQVSYGQGIELIVKGLGLNIDNIRFIKEPKATDYCTNADNKASYAQAVIIAANNGITLARSQRFNVPMTREQFAIALEEGIEHTGPYPVNMMWINIKDAAAFTTKGKGDNAVQNLIKFGVVALENGSFRPKANITAKEAEAMVKKAAAFVQSFKERQGGNQEKETVSFTTTPVNTNVNSVVVSRGSKPNSGYQITITAIDFAENGTATVHYKLTNPAPDKMYMQVITEPKAETFVSVAYKVTLQEDK</sequence>
<dbReference type="OrthoDB" id="1738667at2"/>
<dbReference type="EMBL" id="QFFJ01000002">
    <property type="protein sequence ID" value="RBL89824.1"/>
    <property type="molecule type" value="Genomic_DNA"/>
</dbReference>
<dbReference type="RefSeq" id="WP_113618572.1">
    <property type="nucleotide sequence ID" value="NZ_QFFJ01000002.1"/>
</dbReference>
<evidence type="ECO:0000313" key="2">
    <source>
        <dbReference type="EMBL" id="RBL89824.1"/>
    </source>
</evidence>